<name>A0A3D8TV37_9LIST</name>
<dbReference type="EMBL" id="LARY01000001">
    <property type="protein sequence ID" value="RDX02517.1"/>
    <property type="molecule type" value="Genomic_DNA"/>
</dbReference>
<proteinExistence type="predicted"/>
<evidence type="ECO:0000313" key="2">
    <source>
        <dbReference type="Proteomes" id="UP000257055"/>
    </source>
</evidence>
<sequence>MKATCILCGTVDELDDRDFKTKRLRNKPIRLYLCPECDHRIAIKTMERINSGKFRFNKSFTKPFSQLKREVEAREKENAE</sequence>
<dbReference type="Proteomes" id="UP000257055">
    <property type="component" value="Unassembled WGS sequence"/>
</dbReference>
<dbReference type="InterPro" id="IPR019241">
    <property type="entry name" value="DUF2197"/>
</dbReference>
<keyword evidence="2" id="KW-1185">Reference proteome</keyword>
<accession>A0A3D8TV37</accession>
<dbReference type="AlphaFoldDB" id="A0A3D8TV37"/>
<dbReference type="Pfam" id="PF09963">
    <property type="entry name" value="DUF2197"/>
    <property type="match status" value="1"/>
</dbReference>
<dbReference type="RefSeq" id="WP_115752200.1">
    <property type="nucleotide sequence ID" value="NZ_LARY01000001.1"/>
</dbReference>
<evidence type="ECO:0000313" key="1">
    <source>
        <dbReference type="EMBL" id="RDX02517.1"/>
    </source>
</evidence>
<reference evidence="2" key="1">
    <citation type="submission" date="2015-04" db="EMBL/GenBank/DDBJ databases">
        <authorList>
            <person name="Schardt J."/>
            <person name="Mueller-Herbst S."/>
            <person name="Scherer S."/>
            <person name="Huptas C."/>
        </authorList>
    </citation>
    <scope>NUCLEOTIDE SEQUENCE [LARGE SCALE GENOMIC DNA]</scope>
    <source>
        <strain evidence="2">Kiel-L1</strain>
    </source>
</reference>
<protein>
    <recommendedName>
        <fullName evidence="3">DUF2197 domain-containing protein</fullName>
    </recommendedName>
</protein>
<organism evidence="1 2">
    <name type="scientific">Listeria kieliensis</name>
    <dbReference type="NCBI Taxonomy" id="1621700"/>
    <lineage>
        <taxon>Bacteria</taxon>
        <taxon>Bacillati</taxon>
        <taxon>Bacillota</taxon>
        <taxon>Bacilli</taxon>
        <taxon>Bacillales</taxon>
        <taxon>Listeriaceae</taxon>
        <taxon>Listeria</taxon>
    </lineage>
</organism>
<gene>
    <name evidence="1" type="ORF">UR08_03100</name>
</gene>
<evidence type="ECO:0008006" key="3">
    <source>
        <dbReference type="Google" id="ProtNLM"/>
    </source>
</evidence>
<comment type="caution">
    <text evidence="1">The sequence shown here is derived from an EMBL/GenBank/DDBJ whole genome shotgun (WGS) entry which is preliminary data.</text>
</comment>